<comment type="catalytic activity">
    <reaction evidence="4">
        <text>[glutaredoxin]-dithiol + arsenate + glutathione + H(+) = glutathionyl-S-S-[glutaredoxin] + arsenite + H2O</text>
        <dbReference type="Rhea" id="RHEA:22016"/>
        <dbReference type="Rhea" id="RHEA-COMP:10729"/>
        <dbReference type="Rhea" id="RHEA-COMP:17668"/>
        <dbReference type="ChEBI" id="CHEBI:15377"/>
        <dbReference type="ChEBI" id="CHEBI:15378"/>
        <dbReference type="ChEBI" id="CHEBI:29242"/>
        <dbReference type="ChEBI" id="CHEBI:29950"/>
        <dbReference type="ChEBI" id="CHEBI:48597"/>
        <dbReference type="ChEBI" id="CHEBI:57925"/>
        <dbReference type="ChEBI" id="CHEBI:146199"/>
        <dbReference type="EC" id="1.20.4.1"/>
    </reaction>
</comment>
<name>A0ABY6BIZ8_9GAMM</name>
<evidence type="ECO:0000256" key="3">
    <source>
        <dbReference type="PROSITE-ProRule" id="PRU01282"/>
    </source>
</evidence>
<dbReference type="PROSITE" id="PS51353">
    <property type="entry name" value="ARSC"/>
    <property type="match status" value="1"/>
</dbReference>
<dbReference type="SUPFAM" id="SSF52833">
    <property type="entry name" value="Thioredoxin-like"/>
    <property type="match status" value="1"/>
</dbReference>
<dbReference type="RefSeq" id="WP_261696950.1">
    <property type="nucleotide sequence ID" value="NZ_CP104694.1"/>
</dbReference>
<evidence type="ECO:0000256" key="1">
    <source>
        <dbReference type="ARBA" id="ARBA00007198"/>
    </source>
</evidence>
<sequence>MSCLIYHNPRCSKSRQALALLQTHGVAPEVRNYLENPLSAAELHALVRAFGNEFRALLRRDEPEFAALGLDPDTLTAAQLVAAIAAHPRLLQRPIVIAGGRAVIGRPPESVLAVL</sequence>
<dbReference type="InterPro" id="IPR006660">
    <property type="entry name" value="Arsenate_reductase-like"/>
</dbReference>
<proteinExistence type="inferred from homology"/>
<dbReference type="CDD" id="cd03034">
    <property type="entry name" value="ArsC_ArsC"/>
    <property type="match status" value="1"/>
</dbReference>
<comment type="similarity">
    <text evidence="1 3 4">Belongs to the ArsC family.</text>
</comment>
<dbReference type="EC" id="1.20.4.1" evidence="4"/>
<dbReference type="Gene3D" id="3.40.30.10">
    <property type="entry name" value="Glutaredoxin"/>
    <property type="match status" value="1"/>
</dbReference>
<dbReference type="InterPro" id="IPR036249">
    <property type="entry name" value="Thioredoxin-like_sf"/>
</dbReference>
<accession>A0ABY6BIZ8</accession>
<dbReference type="PANTHER" id="PTHR30041:SF4">
    <property type="entry name" value="ARSENATE REDUCTASE"/>
    <property type="match status" value="1"/>
</dbReference>
<dbReference type="PANTHER" id="PTHR30041">
    <property type="entry name" value="ARSENATE REDUCTASE"/>
    <property type="match status" value="1"/>
</dbReference>
<dbReference type="Proteomes" id="UP001064632">
    <property type="component" value="Chromosome"/>
</dbReference>
<evidence type="ECO:0000313" key="6">
    <source>
        <dbReference type="Proteomes" id="UP001064632"/>
    </source>
</evidence>
<dbReference type="NCBIfam" id="TIGR00014">
    <property type="entry name" value="arsC"/>
    <property type="match status" value="1"/>
</dbReference>
<dbReference type="EMBL" id="CP104694">
    <property type="protein sequence ID" value="UXI69998.1"/>
    <property type="molecule type" value="Genomic_DNA"/>
</dbReference>
<organism evidence="5 6">
    <name type="scientific">Tahibacter amnicola</name>
    <dbReference type="NCBI Taxonomy" id="2976241"/>
    <lineage>
        <taxon>Bacteria</taxon>
        <taxon>Pseudomonadati</taxon>
        <taxon>Pseudomonadota</taxon>
        <taxon>Gammaproteobacteria</taxon>
        <taxon>Lysobacterales</taxon>
        <taxon>Rhodanobacteraceae</taxon>
        <taxon>Tahibacter</taxon>
    </lineage>
</organism>
<gene>
    <name evidence="5" type="primary">arsC</name>
    <name evidence="5" type="ORF">N4264_10335</name>
</gene>
<reference evidence="5" key="1">
    <citation type="submission" date="2022-09" db="EMBL/GenBank/DDBJ databases">
        <title>Tahibacter sp. nov., isolated from a fresh water.</title>
        <authorList>
            <person name="Baek J.H."/>
            <person name="Lee J.K."/>
            <person name="Kim J.M."/>
            <person name="Jeon C.O."/>
        </authorList>
    </citation>
    <scope>NUCLEOTIDE SEQUENCE</scope>
    <source>
        <strain evidence="5">W38</strain>
    </source>
</reference>
<dbReference type="InterPro" id="IPR006659">
    <property type="entry name" value="Arsenate_reductase"/>
</dbReference>
<protein>
    <recommendedName>
        <fullName evidence="4">Arsenate reductase</fullName>
        <ecNumber evidence="4">1.20.4.1</ecNumber>
    </recommendedName>
</protein>
<evidence type="ECO:0000313" key="5">
    <source>
        <dbReference type="EMBL" id="UXI69998.1"/>
    </source>
</evidence>
<evidence type="ECO:0000256" key="2">
    <source>
        <dbReference type="ARBA" id="ARBA00023002"/>
    </source>
</evidence>
<dbReference type="GO" id="GO:0008794">
    <property type="term" value="F:arsenate reductase (glutaredoxin) activity"/>
    <property type="evidence" value="ECO:0007669"/>
    <property type="project" value="UniProtKB-EC"/>
</dbReference>
<evidence type="ECO:0000256" key="4">
    <source>
        <dbReference type="RuleBase" id="RU362029"/>
    </source>
</evidence>
<keyword evidence="6" id="KW-1185">Reference proteome</keyword>
<dbReference type="Pfam" id="PF03960">
    <property type="entry name" value="ArsC"/>
    <property type="match status" value="1"/>
</dbReference>
<keyword evidence="2 4" id="KW-0560">Oxidoreductase</keyword>